<feature type="chain" id="PRO_5045252580" evidence="1">
    <location>
        <begin position="21"/>
        <end position="160"/>
    </location>
</feature>
<proteinExistence type="predicted"/>
<reference evidence="2 3" key="1">
    <citation type="submission" date="2021-11" db="EMBL/GenBank/DDBJ databases">
        <authorList>
            <person name="Oh E.-T."/>
            <person name="Kim S.-B."/>
        </authorList>
    </citation>
    <scope>NUCLEOTIDE SEQUENCE [LARGE SCALE GENOMIC DNA]</scope>
    <source>
        <strain evidence="2 3">MMS20-SJTR3</strain>
    </source>
</reference>
<organism evidence="2 3">
    <name type="scientific">Paraburkholderia sejongensis</name>
    <dbReference type="NCBI Taxonomy" id="2886946"/>
    <lineage>
        <taxon>Bacteria</taxon>
        <taxon>Pseudomonadati</taxon>
        <taxon>Pseudomonadota</taxon>
        <taxon>Betaproteobacteria</taxon>
        <taxon>Burkholderiales</taxon>
        <taxon>Burkholderiaceae</taxon>
        <taxon>Paraburkholderia</taxon>
    </lineage>
</organism>
<keyword evidence="1" id="KW-0732">Signal</keyword>
<accession>A0ABS8JUG3</accession>
<dbReference type="Proteomes" id="UP001431019">
    <property type="component" value="Unassembled WGS sequence"/>
</dbReference>
<keyword evidence="3" id="KW-1185">Reference proteome</keyword>
<comment type="caution">
    <text evidence="2">The sequence shown here is derived from an EMBL/GenBank/DDBJ whole genome shotgun (WGS) entry which is preliminary data.</text>
</comment>
<protein>
    <submittedName>
        <fullName evidence="2">Uncharacterized protein</fullName>
    </submittedName>
</protein>
<dbReference type="RefSeq" id="WP_230509845.1">
    <property type="nucleotide sequence ID" value="NZ_JAJITD010000006.1"/>
</dbReference>
<feature type="signal peptide" evidence="1">
    <location>
        <begin position="1"/>
        <end position="20"/>
    </location>
</feature>
<evidence type="ECO:0000256" key="1">
    <source>
        <dbReference type="SAM" id="SignalP"/>
    </source>
</evidence>
<evidence type="ECO:0000313" key="2">
    <source>
        <dbReference type="EMBL" id="MCC8393536.1"/>
    </source>
</evidence>
<evidence type="ECO:0000313" key="3">
    <source>
        <dbReference type="Proteomes" id="UP001431019"/>
    </source>
</evidence>
<name>A0ABS8JUG3_9BURK</name>
<gene>
    <name evidence="2" type="ORF">LJ656_13130</name>
</gene>
<sequence>MKYFGLVGGCLLILASPLHAADSFPPEFTPTPLKRAVPDKDPYYGPPEVALRKLLSFEKKNRRTNHFCVIGYAWPNDGLDIWVHWVEEKRLLQWRGFADQERRETGLITAQADFRLGKNTVATPDDINGRNDVVTGTWWRAVVDDCAEHGEHFTIRPFKQ</sequence>
<dbReference type="EMBL" id="JAJITD010000006">
    <property type="protein sequence ID" value="MCC8393536.1"/>
    <property type="molecule type" value="Genomic_DNA"/>
</dbReference>